<keyword evidence="7 10" id="KW-0546">Nucleotide metabolism</keyword>
<dbReference type="InterPro" id="IPR002637">
    <property type="entry name" value="RdgB/HAM1"/>
</dbReference>
<dbReference type="CDD" id="cd00515">
    <property type="entry name" value="HAM1"/>
    <property type="match status" value="1"/>
</dbReference>
<gene>
    <name evidence="12" type="ORF">A3F83_01160</name>
</gene>
<reference evidence="12 13" key="1">
    <citation type="journal article" date="2016" name="Nat. Commun.">
        <title>Thousands of microbial genomes shed light on interconnected biogeochemical processes in an aquifer system.</title>
        <authorList>
            <person name="Anantharaman K."/>
            <person name="Brown C.T."/>
            <person name="Hug L.A."/>
            <person name="Sharon I."/>
            <person name="Castelle C.J."/>
            <person name="Probst A.J."/>
            <person name="Thomas B.C."/>
            <person name="Singh A."/>
            <person name="Wilkins M.J."/>
            <person name="Karaoz U."/>
            <person name="Brodie E.L."/>
            <person name="Williams K.H."/>
            <person name="Hubbard S.S."/>
            <person name="Banfield J.F."/>
        </authorList>
    </citation>
    <scope>NUCLEOTIDE SEQUENCE [LARGE SCALE GENOMIC DNA]</scope>
</reference>
<feature type="binding site" evidence="10">
    <location>
        <position position="179"/>
    </location>
    <ligand>
        <name>substrate</name>
    </ligand>
</feature>
<dbReference type="AlphaFoldDB" id="A0A1F5YU32"/>
<comment type="catalytic activity">
    <reaction evidence="9 10">
        <text>XTP + H2O = XMP + diphosphate + H(+)</text>
        <dbReference type="Rhea" id="RHEA:28610"/>
        <dbReference type="ChEBI" id="CHEBI:15377"/>
        <dbReference type="ChEBI" id="CHEBI:15378"/>
        <dbReference type="ChEBI" id="CHEBI:33019"/>
        <dbReference type="ChEBI" id="CHEBI:57464"/>
        <dbReference type="ChEBI" id="CHEBI:61314"/>
        <dbReference type="EC" id="3.6.1.66"/>
    </reaction>
</comment>
<organism evidence="12 13">
    <name type="scientific">Candidatus Glassbacteria bacterium RIFCSPLOWO2_12_FULL_58_11</name>
    <dbReference type="NCBI Taxonomy" id="1817867"/>
    <lineage>
        <taxon>Bacteria</taxon>
        <taxon>Candidatus Glassiibacteriota</taxon>
    </lineage>
</organism>
<dbReference type="Proteomes" id="UP000179129">
    <property type="component" value="Unassembled WGS sequence"/>
</dbReference>
<dbReference type="GO" id="GO:0036222">
    <property type="term" value="F:XTP diphosphatase activity"/>
    <property type="evidence" value="ECO:0007669"/>
    <property type="project" value="UniProtKB-UniRule"/>
</dbReference>
<feature type="binding site" evidence="10">
    <location>
        <begin position="156"/>
        <end position="159"/>
    </location>
    <ligand>
        <name>substrate</name>
    </ligand>
</feature>
<accession>A0A1F5YU32</accession>
<evidence type="ECO:0000256" key="8">
    <source>
        <dbReference type="ARBA" id="ARBA00051875"/>
    </source>
</evidence>
<dbReference type="GO" id="GO:0017111">
    <property type="term" value="F:ribonucleoside triphosphate phosphatase activity"/>
    <property type="evidence" value="ECO:0007669"/>
    <property type="project" value="InterPro"/>
</dbReference>
<dbReference type="NCBIfam" id="TIGR00042">
    <property type="entry name" value="RdgB/HAM1 family non-canonical purine NTP pyrophosphatase"/>
    <property type="match status" value="1"/>
</dbReference>
<dbReference type="GO" id="GO:0036220">
    <property type="term" value="F:ITP diphosphatase activity"/>
    <property type="evidence" value="ECO:0007669"/>
    <property type="project" value="UniProtKB-UniRule"/>
</dbReference>
<comment type="catalytic activity">
    <reaction evidence="10">
        <text>ITP + H2O = IMP + diphosphate + H(+)</text>
        <dbReference type="Rhea" id="RHEA:29399"/>
        <dbReference type="ChEBI" id="CHEBI:15377"/>
        <dbReference type="ChEBI" id="CHEBI:15378"/>
        <dbReference type="ChEBI" id="CHEBI:33019"/>
        <dbReference type="ChEBI" id="CHEBI:58053"/>
        <dbReference type="ChEBI" id="CHEBI:61402"/>
        <dbReference type="EC" id="3.6.1.66"/>
    </reaction>
</comment>
<keyword evidence="3 10" id="KW-0479">Metal-binding</keyword>
<evidence type="ECO:0000313" key="13">
    <source>
        <dbReference type="Proteomes" id="UP000179129"/>
    </source>
</evidence>
<dbReference type="EMBL" id="MFIX01000145">
    <property type="protein sequence ID" value="OGG03422.1"/>
    <property type="molecule type" value="Genomic_DNA"/>
</dbReference>
<evidence type="ECO:0000256" key="5">
    <source>
        <dbReference type="ARBA" id="ARBA00022801"/>
    </source>
</evidence>
<feature type="active site" description="Proton acceptor" evidence="10">
    <location>
        <position position="73"/>
    </location>
</feature>
<keyword evidence="4 10" id="KW-0547">Nucleotide-binding</keyword>
<dbReference type="GO" id="GO:0000166">
    <property type="term" value="F:nucleotide binding"/>
    <property type="evidence" value="ECO:0007669"/>
    <property type="project" value="UniProtKB-KW"/>
</dbReference>
<dbReference type="STRING" id="1817867.A3F83_01160"/>
<comment type="subunit">
    <text evidence="2 10">Homodimer.</text>
</comment>
<dbReference type="InterPro" id="IPR020922">
    <property type="entry name" value="dITP/XTP_pyrophosphatase"/>
</dbReference>
<comment type="cofactor">
    <cofactor evidence="10">
        <name>Mg(2+)</name>
        <dbReference type="ChEBI" id="CHEBI:18420"/>
    </cofactor>
    <text evidence="10">Binds 1 Mg(2+) ion per subunit.</text>
</comment>
<sequence>MPEPKLLIASTNPGKVAEYRLLLEGLGMEIVGPEALEREIPPFAETGASFRENAAAKAGHWHAHSGLPVLADDSGLAVDSLDGAPGVYSARFAGPRATDQQNVARLLERLREVKKPSRGATFHCCLALCRSDDSLVFFEGICRGEILTLPAGTSGFGYDPVFYYPPLAKTFAQLSPAKKNQVSHRALALKAFRNWLASNQI</sequence>
<feature type="binding site" evidence="10">
    <location>
        <begin position="184"/>
        <end position="185"/>
    </location>
    <ligand>
        <name>substrate</name>
    </ligand>
</feature>
<dbReference type="GO" id="GO:0009146">
    <property type="term" value="P:purine nucleoside triphosphate catabolic process"/>
    <property type="evidence" value="ECO:0007669"/>
    <property type="project" value="UniProtKB-UniRule"/>
</dbReference>
<protein>
    <recommendedName>
        <fullName evidence="10">dITP/XTP pyrophosphatase</fullName>
        <ecNumber evidence="10">3.6.1.66</ecNumber>
    </recommendedName>
    <alternativeName>
        <fullName evidence="10">Non-canonical purine NTP pyrophosphatase</fullName>
    </alternativeName>
    <alternativeName>
        <fullName evidence="10">Non-standard purine NTP pyrophosphatase</fullName>
    </alternativeName>
    <alternativeName>
        <fullName evidence="10">Nucleoside-triphosphate diphosphatase</fullName>
    </alternativeName>
    <alternativeName>
        <fullName evidence="10">Nucleoside-triphosphate pyrophosphatase</fullName>
        <shortName evidence="10">NTPase</shortName>
    </alternativeName>
</protein>
<evidence type="ECO:0000256" key="4">
    <source>
        <dbReference type="ARBA" id="ARBA00022741"/>
    </source>
</evidence>
<comment type="catalytic activity">
    <reaction evidence="8 10">
        <text>dITP + H2O = dIMP + diphosphate + H(+)</text>
        <dbReference type="Rhea" id="RHEA:28342"/>
        <dbReference type="ChEBI" id="CHEBI:15377"/>
        <dbReference type="ChEBI" id="CHEBI:15378"/>
        <dbReference type="ChEBI" id="CHEBI:33019"/>
        <dbReference type="ChEBI" id="CHEBI:61194"/>
        <dbReference type="ChEBI" id="CHEBI:61382"/>
        <dbReference type="EC" id="3.6.1.66"/>
    </reaction>
</comment>
<dbReference type="EC" id="3.6.1.66" evidence="10"/>
<keyword evidence="5 10" id="KW-0378">Hydrolase</keyword>
<evidence type="ECO:0000256" key="3">
    <source>
        <dbReference type="ARBA" id="ARBA00022723"/>
    </source>
</evidence>
<dbReference type="Pfam" id="PF01725">
    <property type="entry name" value="Ham1p_like"/>
    <property type="match status" value="1"/>
</dbReference>
<comment type="function">
    <text evidence="10">Pyrophosphatase that catalyzes the hydrolysis of nucleoside triphosphates to their monophosphate derivatives, with a high preference for the non-canonical purine nucleotides XTP (xanthosine triphosphate), dITP (deoxyinosine triphosphate) and ITP. Seems to function as a house-cleaning enzyme that removes non-canonical purine nucleotides from the nucleotide pool, thus preventing their incorporation into DNA/RNA and avoiding chromosomal lesions.</text>
</comment>
<dbReference type="SUPFAM" id="SSF52972">
    <property type="entry name" value="ITPase-like"/>
    <property type="match status" value="1"/>
</dbReference>
<dbReference type="PANTHER" id="PTHR11067">
    <property type="entry name" value="INOSINE TRIPHOSPHATE PYROPHOSPHATASE/HAM1 PROTEIN"/>
    <property type="match status" value="1"/>
</dbReference>
<evidence type="ECO:0000256" key="2">
    <source>
        <dbReference type="ARBA" id="ARBA00011738"/>
    </source>
</evidence>
<comment type="similarity">
    <text evidence="1 10 11">Belongs to the HAM1 NTPase family.</text>
</comment>
<dbReference type="Gene3D" id="3.90.950.10">
    <property type="match status" value="1"/>
</dbReference>
<keyword evidence="6 10" id="KW-0460">Magnesium</keyword>
<dbReference type="GO" id="GO:0035870">
    <property type="term" value="F:dITP diphosphatase activity"/>
    <property type="evidence" value="ECO:0007669"/>
    <property type="project" value="UniProtKB-UniRule"/>
</dbReference>
<dbReference type="PANTHER" id="PTHR11067:SF9">
    <property type="entry name" value="INOSINE TRIPHOSPHATE PYROPHOSPHATASE"/>
    <property type="match status" value="1"/>
</dbReference>
<dbReference type="GO" id="GO:0046872">
    <property type="term" value="F:metal ion binding"/>
    <property type="evidence" value="ECO:0007669"/>
    <property type="project" value="UniProtKB-KW"/>
</dbReference>
<evidence type="ECO:0000313" key="12">
    <source>
        <dbReference type="EMBL" id="OGG03422.1"/>
    </source>
</evidence>
<dbReference type="FunFam" id="3.90.950.10:FF:000001">
    <property type="entry name" value="dITP/XTP pyrophosphatase"/>
    <property type="match status" value="1"/>
</dbReference>
<evidence type="ECO:0000256" key="6">
    <source>
        <dbReference type="ARBA" id="ARBA00022842"/>
    </source>
</evidence>
<evidence type="ECO:0000256" key="11">
    <source>
        <dbReference type="RuleBase" id="RU003781"/>
    </source>
</evidence>
<evidence type="ECO:0000256" key="10">
    <source>
        <dbReference type="HAMAP-Rule" id="MF_01405"/>
    </source>
</evidence>
<comment type="caution">
    <text evidence="10">Lacks conserved residue(s) required for the propagation of feature annotation.</text>
</comment>
<dbReference type="GO" id="GO:0009117">
    <property type="term" value="P:nucleotide metabolic process"/>
    <property type="evidence" value="ECO:0007669"/>
    <property type="project" value="UniProtKB-KW"/>
</dbReference>
<comment type="caution">
    <text evidence="12">The sequence shown here is derived from an EMBL/GenBank/DDBJ whole genome shotgun (WGS) entry which is preliminary data.</text>
</comment>
<proteinExistence type="inferred from homology"/>
<feature type="binding site" evidence="10">
    <location>
        <position position="74"/>
    </location>
    <ligand>
        <name>substrate</name>
    </ligand>
</feature>
<evidence type="ECO:0000256" key="1">
    <source>
        <dbReference type="ARBA" id="ARBA00008023"/>
    </source>
</evidence>
<dbReference type="GO" id="GO:0005829">
    <property type="term" value="C:cytosol"/>
    <property type="evidence" value="ECO:0007669"/>
    <property type="project" value="TreeGrafter"/>
</dbReference>
<dbReference type="InterPro" id="IPR029001">
    <property type="entry name" value="ITPase-like_fam"/>
</dbReference>
<evidence type="ECO:0000256" key="9">
    <source>
        <dbReference type="ARBA" id="ARBA00052017"/>
    </source>
</evidence>
<evidence type="ECO:0000256" key="7">
    <source>
        <dbReference type="ARBA" id="ARBA00023080"/>
    </source>
</evidence>
<feature type="binding site" evidence="10">
    <location>
        <position position="73"/>
    </location>
    <ligand>
        <name>Mg(2+)</name>
        <dbReference type="ChEBI" id="CHEBI:18420"/>
    </ligand>
</feature>
<feature type="binding site" evidence="10">
    <location>
        <begin position="10"/>
        <end position="15"/>
    </location>
    <ligand>
        <name>substrate</name>
    </ligand>
</feature>
<dbReference type="HAMAP" id="MF_01405">
    <property type="entry name" value="Non_canon_purine_NTPase"/>
    <property type="match status" value="1"/>
</dbReference>
<name>A0A1F5YU32_9BACT</name>